<keyword evidence="4 8" id="KW-0540">Nuclease</keyword>
<dbReference type="Gene3D" id="2.40.50.140">
    <property type="entry name" value="Nucleic acid-binding proteins"/>
    <property type="match status" value="2"/>
</dbReference>
<dbReference type="SMART" id="SM00357">
    <property type="entry name" value="CSP"/>
    <property type="match status" value="1"/>
</dbReference>
<proteinExistence type="inferred from homology"/>
<evidence type="ECO:0000256" key="3">
    <source>
        <dbReference type="ARBA" id="ARBA00022490"/>
    </source>
</evidence>
<dbReference type="NCBIfam" id="TIGR00358">
    <property type="entry name" value="3_prime_RNase"/>
    <property type="match status" value="1"/>
</dbReference>
<dbReference type="Proteomes" id="UP000007039">
    <property type="component" value="Chromosome"/>
</dbReference>
<dbReference type="GO" id="GO:0006402">
    <property type="term" value="P:mRNA catabolic process"/>
    <property type="evidence" value="ECO:0007669"/>
    <property type="project" value="TreeGrafter"/>
</dbReference>
<reference evidence="11 12" key="1">
    <citation type="journal article" date="2011" name="Stand. Genomic Sci.">
        <title>Complete genome sequence of Calditerrivibrio nitroreducens type strain (Yu37-1).</title>
        <authorList>
            <person name="Pitluck S."/>
            <person name="Sikorski J."/>
            <person name="Zeytun A."/>
            <person name="Lapidus A."/>
            <person name="Nolan M."/>
            <person name="Lucas S."/>
            <person name="Hammon N."/>
            <person name="Deshpande S."/>
            <person name="Cheng J.F."/>
            <person name="Tapia R."/>
            <person name="Han C."/>
            <person name="Goodwin L."/>
            <person name="Liolios K."/>
            <person name="Pagani I."/>
            <person name="Ivanova N."/>
            <person name="Mavromatis K."/>
            <person name="Pati A."/>
            <person name="Chen A."/>
            <person name="Palaniappan K."/>
            <person name="Hauser L."/>
            <person name="Chang Y.J."/>
            <person name="Jeffries C.D."/>
            <person name="Detter J.C."/>
            <person name="Brambilla E."/>
            <person name="Djao O.D."/>
            <person name="Rohde M."/>
            <person name="Spring S."/>
            <person name="Goker M."/>
            <person name="Woyke T."/>
            <person name="Bristow J."/>
            <person name="Eisen J.A."/>
            <person name="Markowitz V."/>
            <person name="Hugenholtz P."/>
            <person name="Kyrpides N.C."/>
            <person name="Klenk H.P."/>
            <person name="Land M."/>
        </authorList>
    </citation>
    <scope>NUCLEOTIDE SEQUENCE [LARGE SCALE GENOMIC DNA]</scope>
    <source>
        <strain evidence="12">DSM 19672 / NBRC 101217 / Yu37-1</strain>
    </source>
</reference>
<evidence type="ECO:0000256" key="2">
    <source>
        <dbReference type="ARBA" id="ARBA00004496"/>
    </source>
</evidence>
<dbReference type="InterPro" id="IPR001900">
    <property type="entry name" value="RNase_II/R"/>
</dbReference>
<dbReference type="InterPro" id="IPR040476">
    <property type="entry name" value="CSD2"/>
</dbReference>
<dbReference type="InterPro" id="IPR012340">
    <property type="entry name" value="NA-bd_OB-fold"/>
</dbReference>
<accession>E4TG32</accession>
<evidence type="ECO:0000313" key="12">
    <source>
        <dbReference type="Proteomes" id="UP000007039"/>
    </source>
</evidence>
<dbReference type="AlphaFoldDB" id="E4TG32"/>
<dbReference type="InterPro" id="IPR011805">
    <property type="entry name" value="RNase_R"/>
</dbReference>
<feature type="coiled-coil region" evidence="9">
    <location>
        <begin position="527"/>
        <end position="554"/>
    </location>
</feature>
<dbReference type="InterPro" id="IPR003029">
    <property type="entry name" value="S1_domain"/>
</dbReference>
<dbReference type="EMBL" id="CP002347">
    <property type="protein sequence ID" value="ADR18582.1"/>
    <property type="molecule type" value="Genomic_DNA"/>
</dbReference>
<keyword evidence="5 8" id="KW-0378">Hydrolase</keyword>
<organism evidence="11 12">
    <name type="scientific">Calditerrivibrio nitroreducens (strain DSM 19672 / NBRC 101217 / Yu37-1)</name>
    <dbReference type="NCBI Taxonomy" id="768670"/>
    <lineage>
        <taxon>Bacteria</taxon>
        <taxon>Pseudomonadati</taxon>
        <taxon>Deferribacterota</taxon>
        <taxon>Deferribacteres</taxon>
        <taxon>Deferribacterales</taxon>
        <taxon>Calditerrivibrionaceae</taxon>
    </lineage>
</organism>
<dbReference type="SMART" id="SM00316">
    <property type="entry name" value="S1"/>
    <property type="match status" value="1"/>
</dbReference>
<dbReference type="Pfam" id="PF00773">
    <property type="entry name" value="RNB"/>
    <property type="match status" value="1"/>
</dbReference>
<name>E4TG32_CALNY</name>
<dbReference type="InterPro" id="IPR022966">
    <property type="entry name" value="RNase_II/R_CS"/>
</dbReference>
<protein>
    <recommendedName>
        <fullName evidence="8">Ribonuclease R</fullName>
        <shortName evidence="8">RNase R</shortName>
        <ecNumber evidence="8">3.1.13.1</ecNumber>
    </recommendedName>
</protein>
<evidence type="ECO:0000313" key="11">
    <source>
        <dbReference type="EMBL" id="ADR18582.1"/>
    </source>
</evidence>
<dbReference type="Pfam" id="PF08206">
    <property type="entry name" value="OB_RNB"/>
    <property type="match status" value="1"/>
</dbReference>
<comment type="catalytic activity">
    <reaction evidence="1 8">
        <text>Exonucleolytic cleavage in the 3'- to 5'-direction to yield nucleoside 5'-phosphates.</text>
        <dbReference type="EC" id="3.1.13.1"/>
    </reaction>
</comment>
<dbReference type="eggNOG" id="COG0557">
    <property type="taxonomic scope" value="Bacteria"/>
</dbReference>
<dbReference type="HOGENOM" id="CLU_002333_7_0_0"/>
<dbReference type="GO" id="GO:0005829">
    <property type="term" value="C:cytosol"/>
    <property type="evidence" value="ECO:0007669"/>
    <property type="project" value="TreeGrafter"/>
</dbReference>
<keyword evidence="6 8" id="KW-0269">Exonuclease</keyword>
<dbReference type="EC" id="3.1.13.1" evidence="8"/>
<evidence type="ECO:0000256" key="6">
    <source>
        <dbReference type="ARBA" id="ARBA00022839"/>
    </source>
</evidence>
<comment type="subcellular location">
    <subcellularLocation>
        <location evidence="2 8">Cytoplasm</location>
    </subcellularLocation>
</comment>
<dbReference type="InterPro" id="IPR050180">
    <property type="entry name" value="RNR_Ribonuclease"/>
</dbReference>
<comment type="similarity">
    <text evidence="8">Belongs to the RNR ribonuclease family. RNase R subfamily.</text>
</comment>
<dbReference type="InterPro" id="IPR011129">
    <property type="entry name" value="CSD"/>
</dbReference>
<evidence type="ECO:0000256" key="5">
    <source>
        <dbReference type="ARBA" id="ARBA00022801"/>
    </source>
</evidence>
<dbReference type="NCBIfam" id="TIGR02063">
    <property type="entry name" value="RNase_R"/>
    <property type="match status" value="1"/>
</dbReference>
<dbReference type="PANTHER" id="PTHR23355:SF9">
    <property type="entry name" value="DIS3-LIKE EXONUCLEASE 2"/>
    <property type="match status" value="1"/>
</dbReference>
<dbReference type="OrthoDB" id="9764149at2"/>
<dbReference type="PROSITE" id="PS50126">
    <property type="entry name" value="S1"/>
    <property type="match status" value="1"/>
</dbReference>
<sequence>MSRKKVKHKKKIKDNQQFLVGKVDMAADGYGFFIPDDPKEKDIFIPKNKLNGASHKDKVKVVIEYFRGKKEARVVEILERGYSKIVGRVEKSRFFAYVVPFVKRFGFDIYIPKKYSEELKDDDVVICEITKYPEKSKNPEGKIIKILGNLNDKGIENEIVIEKYEIRREFPKSVRKNLARDSFELFKNPGKRTDFRDLFTVTIDGETARDFDDAISIQRLENGYKLFVHIADVSHFVRPDSRLDKEAYRRGTSIYFPEFAIPMLPEELSNDLCSLRPGEERLTITVEIDYDEKGNRIDSNFYQSVIKSDYRLTYNYVNSIIEGYEKTDDLRLISLIDTGLSLLDKLIQRRKNDGMIDFDLPEVEFYFDENGDMVDIKPLERKISHRLIEFFMIEANEAVAEFLEKAYDRGMFRVHGSPDPEKLQEFVTICHIYGIEVGELVVDDPKSIQSLSEKIANSKFSYLLSSMLVRTMQKAIYSPDNTGHFGLSSTCYTHFTSPIRRYPDLVVHRLLKKKLFGYFFDFDEDYLDAAAINSSRMEQMAEEAEREIHLYKKLKFLQSHIDATFDAFINRLTPNGIFIYLEKFLLTGFIPIENMLDDEYYYLDNQNMFIGKRRKKRLKLGDRISVKLSRVNYDHLEADFFLVELGGK</sequence>
<evidence type="ECO:0000256" key="4">
    <source>
        <dbReference type="ARBA" id="ARBA00022722"/>
    </source>
</evidence>
<dbReference type="GO" id="GO:0003723">
    <property type="term" value="F:RNA binding"/>
    <property type="evidence" value="ECO:0007669"/>
    <property type="project" value="UniProtKB-UniRule"/>
</dbReference>
<keyword evidence="9" id="KW-0175">Coiled coil</keyword>
<comment type="function">
    <text evidence="8">3'-5' exoribonuclease that releases 5'-nucleoside monophosphates and is involved in maturation of structured RNAs.</text>
</comment>
<dbReference type="HAMAP" id="MF_01895">
    <property type="entry name" value="RNase_R"/>
    <property type="match status" value="1"/>
</dbReference>
<gene>
    <name evidence="8" type="primary">rnr</name>
    <name evidence="11" type="ordered locus">Calni_0671</name>
</gene>
<evidence type="ECO:0000256" key="8">
    <source>
        <dbReference type="HAMAP-Rule" id="MF_01895"/>
    </source>
</evidence>
<keyword evidence="12" id="KW-1185">Reference proteome</keyword>
<dbReference type="Pfam" id="PF17876">
    <property type="entry name" value="CSD2"/>
    <property type="match status" value="1"/>
</dbReference>
<dbReference type="PANTHER" id="PTHR23355">
    <property type="entry name" value="RIBONUCLEASE"/>
    <property type="match status" value="1"/>
</dbReference>
<dbReference type="InterPro" id="IPR013223">
    <property type="entry name" value="RNase_B_OB_dom"/>
</dbReference>
<feature type="domain" description="S1 motif" evidence="10">
    <location>
        <begin position="562"/>
        <end position="645"/>
    </location>
</feature>
<dbReference type="KEGG" id="cni:Calni_0671"/>
<keyword evidence="7 8" id="KW-0694">RNA-binding</keyword>
<dbReference type="SMART" id="SM00955">
    <property type="entry name" value="RNB"/>
    <property type="match status" value="1"/>
</dbReference>
<dbReference type="PROSITE" id="PS01175">
    <property type="entry name" value="RIBONUCLEASE_II"/>
    <property type="match status" value="1"/>
</dbReference>
<evidence type="ECO:0000259" key="10">
    <source>
        <dbReference type="PROSITE" id="PS50126"/>
    </source>
</evidence>
<dbReference type="RefSeq" id="WP_013450795.1">
    <property type="nucleotide sequence ID" value="NC_014758.1"/>
</dbReference>
<evidence type="ECO:0000256" key="1">
    <source>
        <dbReference type="ARBA" id="ARBA00001849"/>
    </source>
</evidence>
<keyword evidence="3 8" id="KW-0963">Cytoplasm</keyword>
<dbReference type="InterPro" id="IPR004476">
    <property type="entry name" value="RNase_II/RNase_R"/>
</dbReference>
<evidence type="ECO:0000256" key="9">
    <source>
        <dbReference type="SAM" id="Coils"/>
    </source>
</evidence>
<dbReference type="STRING" id="768670.Calni_0671"/>
<dbReference type="GO" id="GO:0008859">
    <property type="term" value="F:exoribonuclease II activity"/>
    <property type="evidence" value="ECO:0007669"/>
    <property type="project" value="UniProtKB-UniRule"/>
</dbReference>
<dbReference type="SUPFAM" id="SSF50249">
    <property type="entry name" value="Nucleic acid-binding proteins"/>
    <property type="match status" value="3"/>
</dbReference>
<evidence type="ECO:0000256" key="7">
    <source>
        <dbReference type="ARBA" id="ARBA00022884"/>
    </source>
</evidence>